<organism evidence="12">
    <name type="scientific">marine metagenome</name>
    <dbReference type="NCBI Taxonomy" id="408172"/>
    <lineage>
        <taxon>unclassified sequences</taxon>
        <taxon>metagenomes</taxon>
        <taxon>ecological metagenomes</taxon>
    </lineage>
</organism>
<reference evidence="12" key="1">
    <citation type="submission" date="2018-05" db="EMBL/GenBank/DDBJ databases">
        <authorList>
            <person name="Lanie J.A."/>
            <person name="Ng W.-L."/>
            <person name="Kazmierczak K.M."/>
            <person name="Andrzejewski T.M."/>
            <person name="Davidsen T.M."/>
            <person name="Wayne K.J."/>
            <person name="Tettelin H."/>
            <person name="Glass J.I."/>
            <person name="Rusch D."/>
            <person name="Podicherti R."/>
            <person name="Tsui H.-C.T."/>
            <person name="Winkler M.E."/>
        </authorList>
    </citation>
    <scope>NUCLEOTIDE SEQUENCE</scope>
</reference>
<dbReference type="InterPro" id="IPR003817">
    <property type="entry name" value="PS_Dcarbxylase"/>
</dbReference>
<keyword evidence="11" id="KW-0812">Transmembrane</keyword>
<dbReference type="GO" id="GO:0008654">
    <property type="term" value="P:phospholipid biosynthetic process"/>
    <property type="evidence" value="ECO:0007669"/>
    <property type="project" value="UniProtKB-KW"/>
</dbReference>
<dbReference type="InterPro" id="IPR033175">
    <property type="entry name" value="PSD-A"/>
</dbReference>
<dbReference type="PANTHER" id="PTHR35809:SF1">
    <property type="entry name" value="ARCHAETIDYLSERINE DECARBOXYLASE PROENZYME-RELATED"/>
    <property type="match status" value="1"/>
</dbReference>
<dbReference type="NCBIfam" id="NF003679">
    <property type="entry name" value="PRK05305.1-3"/>
    <property type="match status" value="1"/>
</dbReference>
<evidence type="ECO:0000256" key="8">
    <source>
        <dbReference type="ARBA" id="ARBA00023239"/>
    </source>
</evidence>
<accession>A0A383DN26</accession>
<keyword evidence="4" id="KW-0443">Lipid metabolism</keyword>
<gene>
    <name evidence="12" type="ORF">METZ01_LOCUS498573</name>
</gene>
<name>A0A383DN26_9ZZZZ</name>
<keyword evidence="7" id="KW-0594">Phospholipid biosynthesis</keyword>
<proteinExistence type="predicted"/>
<evidence type="ECO:0000256" key="6">
    <source>
        <dbReference type="ARBA" id="ARBA00023145"/>
    </source>
</evidence>
<keyword evidence="9" id="KW-1208">Phospholipid metabolism</keyword>
<keyword evidence="2" id="KW-0444">Lipid biosynthesis</keyword>
<dbReference type="Pfam" id="PF02666">
    <property type="entry name" value="PS_Dcarbxylase"/>
    <property type="match status" value="1"/>
</dbReference>
<protein>
    <recommendedName>
        <fullName evidence="13">Phosphatidylserine decarboxylase</fullName>
    </recommendedName>
</protein>
<dbReference type="PANTHER" id="PTHR35809">
    <property type="entry name" value="ARCHAETIDYLSERINE DECARBOXYLASE PROENZYME-RELATED"/>
    <property type="match status" value="1"/>
</dbReference>
<evidence type="ECO:0000256" key="11">
    <source>
        <dbReference type="SAM" id="Phobius"/>
    </source>
</evidence>
<evidence type="ECO:0000313" key="12">
    <source>
        <dbReference type="EMBL" id="SVE45719.1"/>
    </source>
</evidence>
<keyword evidence="3" id="KW-0210">Decarboxylase</keyword>
<keyword evidence="1" id="KW-1003">Cell membrane</keyword>
<keyword evidence="8" id="KW-0456">Lyase</keyword>
<evidence type="ECO:0008006" key="13">
    <source>
        <dbReference type="Google" id="ProtNLM"/>
    </source>
</evidence>
<feature type="transmembrane region" description="Helical" evidence="11">
    <location>
        <begin position="6"/>
        <end position="23"/>
    </location>
</feature>
<evidence type="ECO:0000256" key="1">
    <source>
        <dbReference type="ARBA" id="ARBA00022475"/>
    </source>
</evidence>
<keyword evidence="10" id="KW-0670">Pyruvate</keyword>
<evidence type="ECO:0000256" key="7">
    <source>
        <dbReference type="ARBA" id="ARBA00023209"/>
    </source>
</evidence>
<dbReference type="EMBL" id="UINC01218616">
    <property type="protein sequence ID" value="SVE45719.1"/>
    <property type="molecule type" value="Genomic_DNA"/>
</dbReference>
<sequence>MYSLSTFLGLLSLVLTIWLYYFFRDPERVSIDNDKYLVSPADGLILDISDMPGPKELNLESKNFKKISIFMNVFDCHVNRSPCAGRVSEIFYKPGKFLNASLDKASEDNERNYYKITNNKGEDVIVVQIAGLIARRIVCEVAKDQELNQGSKLGMIRFGSRVDMYFENYSPIVKINQKTIAGETLLASK</sequence>
<evidence type="ECO:0000256" key="4">
    <source>
        <dbReference type="ARBA" id="ARBA00023098"/>
    </source>
</evidence>
<keyword evidence="11" id="KW-1133">Transmembrane helix</keyword>
<evidence type="ECO:0000256" key="10">
    <source>
        <dbReference type="ARBA" id="ARBA00023317"/>
    </source>
</evidence>
<dbReference type="GO" id="GO:0004609">
    <property type="term" value="F:phosphatidylserine decarboxylase activity"/>
    <property type="evidence" value="ECO:0007669"/>
    <property type="project" value="InterPro"/>
</dbReference>
<dbReference type="AlphaFoldDB" id="A0A383DN26"/>
<evidence type="ECO:0000256" key="9">
    <source>
        <dbReference type="ARBA" id="ARBA00023264"/>
    </source>
</evidence>
<evidence type="ECO:0000256" key="5">
    <source>
        <dbReference type="ARBA" id="ARBA00023136"/>
    </source>
</evidence>
<keyword evidence="5 11" id="KW-0472">Membrane</keyword>
<evidence type="ECO:0000256" key="3">
    <source>
        <dbReference type="ARBA" id="ARBA00022793"/>
    </source>
</evidence>
<evidence type="ECO:0000256" key="2">
    <source>
        <dbReference type="ARBA" id="ARBA00022516"/>
    </source>
</evidence>
<keyword evidence="6" id="KW-0865">Zymogen</keyword>